<dbReference type="RefSeq" id="WP_080064490.1">
    <property type="nucleotide sequence ID" value="NZ_MZGX01000012.1"/>
</dbReference>
<proteinExistence type="predicted"/>
<evidence type="ECO:0000313" key="2">
    <source>
        <dbReference type="Proteomes" id="UP000191554"/>
    </source>
</evidence>
<evidence type="ECO:0000313" key="1">
    <source>
        <dbReference type="EMBL" id="OPX44026.1"/>
    </source>
</evidence>
<name>A0A1V4SKJ9_RUMHU</name>
<keyword evidence="2" id="KW-1185">Reference proteome</keyword>
<dbReference type="STRING" id="48256.CLHUN_20510"/>
<evidence type="ECO:0008006" key="3">
    <source>
        <dbReference type="Google" id="ProtNLM"/>
    </source>
</evidence>
<dbReference type="Pfam" id="PF14070">
    <property type="entry name" value="YjfB_motility"/>
    <property type="match status" value="1"/>
</dbReference>
<accession>A0A1V4SKJ9</accession>
<gene>
    <name evidence="1" type="ORF">CLHUN_20510</name>
</gene>
<reference evidence="1 2" key="1">
    <citation type="submission" date="2017-03" db="EMBL/GenBank/DDBJ databases">
        <title>Genome sequence of Clostridium hungatei DSM 14427.</title>
        <authorList>
            <person name="Poehlein A."/>
            <person name="Daniel R."/>
        </authorList>
    </citation>
    <scope>NUCLEOTIDE SEQUENCE [LARGE SCALE GENOMIC DNA]</scope>
    <source>
        <strain evidence="1 2">DSM 14427</strain>
    </source>
</reference>
<protein>
    <recommendedName>
        <fullName evidence="3">Motility protein</fullName>
    </recommendedName>
</protein>
<sequence>MDIAALSVLKSHASMGQAVGLAIAKLSMNTAEQASEAMKKMMELSVNPNLGAKFDQSV</sequence>
<dbReference type="Proteomes" id="UP000191554">
    <property type="component" value="Unassembled WGS sequence"/>
</dbReference>
<organism evidence="1 2">
    <name type="scientific">Ruminiclostridium hungatei</name>
    <name type="common">Clostridium hungatei</name>
    <dbReference type="NCBI Taxonomy" id="48256"/>
    <lineage>
        <taxon>Bacteria</taxon>
        <taxon>Bacillati</taxon>
        <taxon>Bacillota</taxon>
        <taxon>Clostridia</taxon>
        <taxon>Eubacteriales</taxon>
        <taxon>Oscillospiraceae</taxon>
        <taxon>Ruminiclostridium</taxon>
    </lineage>
</organism>
<dbReference type="AlphaFoldDB" id="A0A1V4SKJ9"/>
<dbReference type="InterPro" id="IPR025906">
    <property type="entry name" value="YjfB_motility"/>
</dbReference>
<dbReference type="EMBL" id="MZGX01000012">
    <property type="protein sequence ID" value="OPX44026.1"/>
    <property type="molecule type" value="Genomic_DNA"/>
</dbReference>
<dbReference type="OrthoDB" id="1924973at2"/>
<comment type="caution">
    <text evidence="1">The sequence shown here is derived from an EMBL/GenBank/DDBJ whole genome shotgun (WGS) entry which is preliminary data.</text>
</comment>